<dbReference type="PANTHER" id="PTHR46705:SF13">
    <property type="entry name" value="DOMAIN OF UNKNOWN FUNCTION DB DOMAIN-CONTAINING PROTEIN"/>
    <property type="match status" value="1"/>
</dbReference>
<name>A0A915DRP6_9BILA</name>
<dbReference type="AlphaFoldDB" id="A0A915DRP6"/>
<proteinExistence type="predicted"/>
<dbReference type="Proteomes" id="UP000887574">
    <property type="component" value="Unplaced"/>
</dbReference>
<feature type="signal peptide" evidence="1">
    <location>
        <begin position="1"/>
        <end position="16"/>
    </location>
</feature>
<organism evidence="3 4">
    <name type="scientific">Ditylenchus dipsaci</name>
    <dbReference type="NCBI Taxonomy" id="166011"/>
    <lineage>
        <taxon>Eukaryota</taxon>
        <taxon>Metazoa</taxon>
        <taxon>Ecdysozoa</taxon>
        <taxon>Nematoda</taxon>
        <taxon>Chromadorea</taxon>
        <taxon>Rhabditida</taxon>
        <taxon>Tylenchina</taxon>
        <taxon>Tylenchomorpha</taxon>
        <taxon>Sphaerularioidea</taxon>
        <taxon>Anguinidae</taxon>
        <taxon>Anguininae</taxon>
        <taxon>Ditylenchus</taxon>
    </lineage>
</organism>
<keyword evidence="3" id="KW-1185">Reference proteome</keyword>
<dbReference type="Pfam" id="PF01682">
    <property type="entry name" value="DB"/>
    <property type="match status" value="1"/>
</dbReference>
<dbReference type="WBParaSite" id="jg22953">
    <property type="protein sequence ID" value="jg22953"/>
    <property type="gene ID" value="jg22953"/>
</dbReference>
<protein>
    <recommendedName>
        <fullName evidence="2">Domain of unknown function DB domain-containing protein</fullName>
    </recommendedName>
</protein>
<evidence type="ECO:0000256" key="1">
    <source>
        <dbReference type="SAM" id="SignalP"/>
    </source>
</evidence>
<feature type="domain" description="Domain of unknown function DB" evidence="2">
    <location>
        <begin position="39"/>
        <end position="135"/>
    </location>
</feature>
<dbReference type="InterPro" id="IPR002602">
    <property type="entry name" value="DB"/>
</dbReference>
<evidence type="ECO:0000313" key="4">
    <source>
        <dbReference type="WBParaSite" id="jg22953"/>
    </source>
</evidence>
<dbReference type="PANTHER" id="PTHR46705">
    <property type="entry name" value="PROTEIN CBG09805"/>
    <property type="match status" value="1"/>
</dbReference>
<feature type="chain" id="PRO_5037800997" description="Domain of unknown function DB domain-containing protein" evidence="1">
    <location>
        <begin position="17"/>
        <end position="149"/>
    </location>
</feature>
<reference evidence="4" key="1">
    <citation type="submission" date="2022-11" db="UniProtKB">
        <authorList>
            <consortium name="WormBaseParasite"/>
        </authorList>
    </citation>
    <scope>IDENTIFICATION</scope>
</reference>
<evidence type="ECO:0000259" key="2">
    <source>
        <dbReference type="Pfam" id="PF01682"/>
    </source>
</evidence>
<keyword evidence="1" id="KW-0732">Signal</keyword>
<accession>A0A915DRP6</accession>
<sequence length="149" mass="17351">MRSLFLIGFLLVVVLLIEWNNKKLSTDAKRDGNQKFKTCCARQKNADKSCRRRFCDFDALSQDNILLFLNACNFKGNTVADMWDCATSKTDHLQCCKEKNVVKECLPYCTHRSVPRDYFKHLFCLQSFNPIRDCFRGYLEENPNIFGDA</sequence>
<evidence type="ECO:0000313" key="3">
    <source>
        <dbReference type="Proteomes" id="UP000887574"/>
    </source>
</evidence>